<dbReference type="Gene3D" id="3.90.1100.10">
    <property type="match status" value="1"/>
</dbReference>
<evidence type="ECO:0000256" key="2">
    <source>
        <dbReference type="ARBA" id="ARBA00012418"/>
    </source>
</evidence>
<protein>
    <recommendedName>
        <fullName evidence="2">DNA-directed RNA polymerase</fullName>
        <ecNumber evidence="2">2.7.7.6</ecNumber>
    </recommendedName>
</protein>
<evidence type="ECO:0000256" key="1">
    <source>
        <dbReference type="ARBA" id="ARBA00006835"/>
    </source>
</evidence>
<dbReference type="Proteomes" id="UP000054359">
    <property type="component" value="Unassembled WGS sequence"/>
</dbReference>
<dbReference type="EC" id="2.7.7.6" evidence="2"/>
<feature type="non-terminal residue" evidence="8">
    <location>
        <position position="210"/>
    </location>
</feature>
<evidence type="ECO:0000256" key="5">
    <source>
        <dbReference type="ARBA" id="ARBA00022695"/>
    </source>
</evidence>
<evidence type="ECO:0000313" key="9">
    <source>
        <dbReference type="Proteomes" id="UP000054359"/>
    </source>
</evidence>
<dbReference type="GO" id="GO:0032549">
    <property type="term" value="F:ribonucleoside binding"/>
    <property type="evidence" value="ECO:0007669"/>
    <property type="project" value="InterPro"/>
</dbReference>
<dbReference type="GO" id="GO:0000428">
    <property type="term" value="C:DNA-directed RNA polymerase complex"/>
    <property type="evidence" value="ECO:0007669"/>
    <property type="project" value="UniProtKB-KW"/>
</dbReference>
<evidence type="ECO:0000256" key="4">
    <source>
        <dbReference type="ARBA" id="ARBA00022679"/>
    </source>
</evidence>
<reference evidence="8 9" key="1">
    <citation type="submission" date="2013-11" db="EMBL/GenBank/DDBJ databases">
        <title>Genome sequencing of Stegodyphus mimosarum.</title>
        <authorList>
            <person name="Bechsgaard J."/>
        </authorList>
    </citation>
    <scope>NUCLEOTIDE SEQUENCE [LARGE SCALE GENOMIC DNA]</scope>
</reference>
<evidence type="ECO:0000259" key="7">
    <source>
        <dbReference type="Pfam" id="PF04563"/>
    </source>
</evidence>
<keyword evidence="3 8" id="KW-0240">DNA-directed RNA polymerase</keyword>
<gene>
    <name evidence="8" type="ORF">X975_25615</name>
</gene>
<dbReference type="SUPFAM" id="SSF64484">
    <property type="entry name" value="beta and beta-prime subunits of DNA dependent RNA-polymerase"/>
    <property type="match status" value="1"/>
</dbReference>
<keyword evidence="9" id="KW-1185">Reference proteome</keyword>
<dbReference type="STRING" id="407821.A0A087T366"/>
<dbReference type="InterPro" id="IPR007644">
    <property type="entry name" value="RNA_pol_bsu_protrusion"/>
</dbReference>
<sequence>MDGLFDDIGSLEDLAAPIKSIKDKCKLVPAFLKTKGLVKQHIDSFDHFINVGIKKIVKANEKIISDVDPYFYIKYLDIKVGKPVIEAGYHMANLTTPHECRLRDITYSAPITVDVEYVKGQQRYRKLDLSIGKMPIMLRSSNCRLRSKTQHELYALNECPLDPGGYFIVNGTEKVILMQEQLSKNRMIVEKDRKGCISCQVTSSTSEKKT</sequence>
<dbReference type="Pfam" id="PF04563">
    <property type="entry name" value="RNA_pol_Rpb2_1"/>
    <property type="match status" value="1"/>
</dbReference>
<dbReference type="GO" id="GO:0003677">
    <property type="term" value="F:DNA binding"/>
    <property type="evidence" value="ECO:0007669"/>
    <property type="project" value="InterPro"/>
</dbReference>
<evidence type="ECO:0000256" key="3">
    <source>
        <dbReference type="ARBA" id="ARBA00022478"/>
    </source>
</evidence>
<dbReference type="AlphaFoldDB" id="A0A087T366"/>
<feature type="domain" description="RNA polymerase beta subunit protrusion" evidence="7">
    <location>
        <begin position="36"/>
        <end position="182"/>
    </location>
</feature>
<name>A0A087T366_STEMI</name>
<evidence type="ECO:0000256" key="6">
    <source>
        <dbReference type="ARBA" id="ARBA00023163"/>
    </source>
</evidence>
<dbReference type="OMA" id="NANAVGH"/>
<keyword evidence="4" id="KW-0808">Transferase</keyword>
<keyword evidence="5" id="KW-0548">Nucleotidyltransferase</keyword>
<dbReference type="OrthoDB" id="6429969at2759"/>
<comment type="similarity">
    <text evidence="1">Belongs to the RNA polymerase beta chain family.</text>
</comment>
<accession>A0A087T366</accession>
<dbReference type="GO" id="GO:0006351">
    <property type="term" value="P:DNA-templated transcription"/>
    <property type="evidence" value="ECO:0007669"/>
    <property type="project" value="InterPro"/>
</dbReference>
<keyword evidence="6" id="KW-0804">Transcription</keyword>
<proteinExistence type="inferred from homology"/>
<organism evidence="8 9">
    <name type="scientific">Stegodyphus mimosarum</name>
    <name type="common">African social velvet spider</name>
    <dbReference type="NCBI Taxonomy" id="407821"/>
    <lineage>
        <taxon>Eukaryota</taxon>
        <taxon>Metazoa</taxon>
        <taxon>Ecdysozoa</taxon>
        <taxon>Arthropoda</taxon>
        <taxon>Chelicerata</taxon>
        <taxon>Arachnida</taxon>
        <taxon>Araneae</taxon>
        <taxon>Araneomorphae</taxon>
        <taxon>Entelegynae</taxon>
        <taxon>Eresoidea</taxon>
        <taxon>Eresidae</taxon>
        <taxon>Stegodyphus</taxon>
    </lineage>
</organism>
<dbReference type="FunFam" id="3.90.1100.10:FF:000009">
    <property type="entry name" value="DNA-directed RNA polymerase subunit beta"/>
    <property type="match status" value="1"/>
</dbReference>
<dbReference type="EMBL" id="KK113201">
    <property type="protein sequence ID" value="KFM59555.1"/>
    <property type="molecule type" value="Genomic_DNA"/>
</dbReference>
<dbReference type="InterPro" id="IPR015712">
    <property type="entry name" value="DNA-dir_RNA_pol_su2"/>
</dbReference>
<dbReference type="PANTHER" id="PTHR20856">
    <property type="entry name" value="DNA-DIRECTED RNA POLYMERASE I SUBUNIT 2"/>
    <property type="match status" value="1"/>
</dbReference>
<dbReference type="GO" id="GO:0003899">
    <property type="term" value="F:DNA-directed RNA polymerase activity"/>
    <property type="evidence" value="ECO:0007669"/>
    <property type="project" value="UniProtKB-EC"/>
</dbReference>
<evidence type="ECO:0000313" key="8">
    <source>
        <dbReference type="EMBL" id="KFM59555.1"/>
    </source>
</evidence>